<dbReference type="GO" id="GO:0005524">
    <property type="term" value="F:ATP binding"/>
    <property type="evidence" value="ECO:0007669"/>
    <property type="project" value="UniProtKB-UniRule"/>
</dbReference>
<dbReference type="RefSeq" id="WP_135987359.1">
    <property type="nucleotide sequence ID" value="NZ_JAASQM010000002.1"/>
</dbReference>
<keyword evidence="9" id="KW-1185">Reference proteome</keyword>
<dbReference type="AlphaFoldDB" id="A0A4S1W7B7"/>
<dbReference type="PANTHER" id="PTHR43289:SF34">
    <property type="entry name" value="SERINE_THREONINE-PROTEIN KINASE YBDM-RELATED"/>
    <property type="match status" value="1"/>
</dbReference>
<feature type="domain" description="Protein kinase" evidence="7">
    <location>
        <begin position="79"/>
        <end position="347"/>
    </location>
</feature>
<reference evidence="8 9" key="1">
    <citation type="submission" date="2019-04" db="EMBL/GenBank/DDBJ databases">
        <title>Sphingomonas psychrotolerans sp. nov., isolated from soil in the Tianshan Mountains, Xinjiang, China.</title>
        <authorList>
            <person name="Luo Y."/>
            <person name="Sheng H."/>
        </authorList>
    </citation>
    <scope>NUCLEOTIDE SEQUENCE [LARGE SCALE GENOMIC DNA]</scope>
    <source>
        <strain evidence="8 9">KIS18-15</strain>
    </source>
</reference>
<dbReference type="EMBL" id="SRXU01000012">
    <property type="protein sequence ID" value="TGX37595.1"/>
    <property type="molecule type" value="Genomic_DNA"/>
</dbReference>
<keyword evidence="6" id="KW-0812">Transmembrane</keyword>
<dbReference type="OrthoDB" id="9801841at2"/>
<dbReference type="PROSITE" id="PS50011">
    <property type="entry name" value="PROTEIN_KINASE_DOM"/>
    <property type="match status" value="1"/>
</dbReference>
<dbReference type="SMART" id="SM00220">
    <property type="entry name" value="S_TKc"/>
    <property type="match status" value="1"/>
</dbReference>
<evidence type="ECO:0000313" key="9">
    <source>
        <dbReference type="Proteomes" id="UP000309848"/>
    </source>
</evidence>
<name>A0A4S1W7B7_9SPHN</name>
<evidence type="ECO:0000259" key="7">
    <source>
        <dbReference type="PROSITE" id="PS50011"/>
    </source>
</evidence>
<dbReference type="SUPFAM" id="SSF56112">
    <property type="entry name" value="Protein kinase-like (PK-like)"/>
    <property type="match status" value="1"/>
</dbReference>
<gene>
    <name evidence="8" type="ORF">E5A74_19810</name>
</gene>
<keyword evidence="6" id="KW-1133">Transmembrane helix</keyword>
<keyword evidence="3 8" id="KW-0418">Kinase</keyword>
<dbReference type="PROSITE" id="PS00107">
    <property type="entry name" value="PROTEIN_KINASE_ATP"/>
    <property type="match status" value="1"/>
</dbReference>
<accession>A0A4S1W7B7</accession>
<dbReference type="InterPro" id="IPR011009">
    <property type="entry name" value="Kinase-like_dom_sf"/>
</dbReference>
<dbReference type="CDD" id="cd14014">
    <property type="entry name" value="STKc_PknB_like"/>
    <property type="match status" value="1"/>
</dbReference>
<organism evidence="8 9">
    <name type="scientific">Sphingomonas naasensis</name>
    <dbReference type="NCBI Taxonomy" id="1344951"/>
    <lineage>
        <taxon>Bacteria</taxon>
        <taxon>Pseudomonadati</taxon>
        <taxon>Pseudomonadota</taxon>
        <taxon>Alphaproteobacteria</taxon>
        <taxon>Sphingomonadales</taxon>
        <taxon>Sphingomonadaceae</taxon>
        <taxon>Sphingomonas</taxon>
    </lineage>
</organism>
<dbReference type="Gene3D" id="1.10.510.10">
    <property type="entry name" value="Transferase(Phosphotransferase) domain 1"/>
    <property type="match status" value="1"/>
</dbReference>
<evidence type="ECO:0000313" key="8">
    <source>
        <dbReference type="EMBL" id="TGX37595.1"/>
    </source>
</evidence>
<evidence type="ECO:0000256" key="5">
    <source>
        <dbReference type="PROSITE-ProRule" id="PRU10141"/>
    </source>
</evidence>
<dbReference type="InterPro" id="IPR017441">
    <property type="entry name" value="Protein_kinase_ATP_BS"/>
</dbReference>
<evidence type="ECO:0000256" key="2">
    <source>
        <dbReference type="ARBA" id="ARBA00022741"/>
    </source>
</evidence>
<proteinExistence type="predicted"/>
<keyword evidence="2 5" id="KW-0547">Nucleotide-binding</keyword>
<keyword evidence="6" id="KW-0472">Membrane</keyword>
<feature type="transmembrane region" description="Helical" evidence="6">
    <location>
        <begin position="373"/>
        <end position="396"/>
    </location>
</feature>
<evidence type="ECO:0000256" key="6">
    <source>
        <dbReference type="SAM" id="Phobius"/>
    </source>
</evidence>
<dbReference type="PANTHER" id="PTHR43289">
    <property type="entry name" value="MITOGEN-ACTIVATED PROTEIN KINASE KINASE KINASE 20-RELATED"/>
    <property type="match status" value="1"/>
</dbReference>
<dbReference type="InterPro" id="IPR000719">
    <property type="entry name" value="Prot_kinase_dom"/>
</dbReference>
<keyword evidence="1" id="KW-0808">Transferase</keyword>
<protein>
    <submittedName>
        <fullName evidence="8">Serine/threonine protein kinase</fullName>
    </submittedName>
</protein>
<evidence type="ECO:0000256" key="1">
    <source>
        <dbReference type="ARBA" id="ARBA00022679"/>
    </source>
</evidence>
<dbReference type="Proteomes" id="UP000309848">
    <property type="component" value="Unassembled WGS sequence"/>
</dbReference>
<comment type="caution">
    <text evidence="8">The sequence shown here is derived from an EMBL/GenBank/DDBJ whole genome shotgun (WGS) entry which is preliminary data.</text>
</comment>
<dbReference type="GO" id="GO:0004674">
    <property type="term" value="F:protein serine/threonine kinase activity"/>
    <property type="evidence" value="ECO:0007669"/>
    <property type="project" value="UniProtKB-KW"/>
</dbReference>
<feature type="binding site" evidence="5">
    <location>
        <position position="110"/>
    </location>
    <ligand>
        <name>ATP</name>
        <dbReference type="ChEBI" id="CHEBI:30616"/>
    </ligand>
</feature>
<evidence type="ECO:0000256" key="4">
    <source>
        <dbReference type="ARBA" id="ARBA00022840"/>
    </source>
</evidence>
<dbReference type="Pfam" id="PF00069">
    <property type="entry name" value="Pkinase"/>
    <property type="match status" value="1"/>
</dbReference>
<keyword evidence="4 5" id="KW-0067">ATP-binding</keyword>
<sequence length="808" mass="85959">MKPSETEAWAAVAEAFDAIEPLDSDAREAALARVEPDVAQRVRALLRSSEQVGILDALPEAPPAADPEGLARGTRIGAFAIDRLIGRGGMGEVYLAHRSDAAFEQRVAIKLLRLDAAPNAALFDRERSVLARLEHSGIAHLIDGGRTDDGRPWMAMAYVEGLPIDAWCAEHQASLAERLRLFRDVCDAVSFAHANLVVHRDLKPSNILVDANGRVHLLDFGIAKLIDAGGGTDTLQTTALMTPDYAAPEQLANEPVTVATDVHALGLVLYQLLTGATPWGGTGGSLPTLVRRMLSEEPAAPSRMAPPQAPVSAGRLRGDLDAIVLKAMRRQPADRYVSVEAMAEDLRRYEAAQPVRARVGSRRYRLGRYLRRHWIAVAGVTAVFVALLLGAGGIALQARRTAVQRDAALAEAKRADSIVQTLTLMFAQGGYSNDLTLKQTLDESALRMLATLDRSSRSGSAVNALVDLYVNLGDGKGGYALAKDALARGIGADDPILTARLKIRLADTAVAIGAGEEAPPLLDEAAKVFAADPERNAADIQDALATRAAIARRARDYDTAVGLLTANLDAAERAYAGNDSALLARYNNLLVYLIEANRLAEFEKVFARVDRALAQPGRRDLIQSLGIEQLRGAWALRKGDVARAEQIATDVSARRRRLFGQTPGLATDLAQLAKTQIAGNRFAEARVSLAEARPMAVRFLGERSIPVIVLDLAEAQTLAELGEAAGAQAALGRARATLAAMPPANPLAPQLALTEAVVALKQGDKVAAQAAVARGIAGFTAMGPAGAYGLQAIKRIEARVRALPARAE</sequence>
<dbReference type="Gene3D" id="3.30.200.20">
    <property type="entry name" value="Phosphorylase Kinase, domain 1"/>
    <property type="match status" value="1"/>
</dbReference>
<keyword evidence="8" id="KW-0723">Serine/threonine-protein kinase</keyword>
<evidence type="ECO:0000256" key="3">
    <source>
        <dbReference type="ARBA" id="ARBA00022777"/>
    </source>
</evidence>
<dbReference type="InterPro" id="IPR008271">
    <property type="entry name" value="Ser/Thr_kinase_AS"/>
</dbReference>
<dbReference type="PROSITE" id="PS00108">
    <property type="entry name" value="PROTEIN_KINASE_ST"/>
    <property type="match status" value="1"/>
</dbReference>